<dbReference type="GO" id="GO:0005576">
    <property type="term" value="C:extracellular region"/>
    <property type="evidence" value="ECO:0007669"/>
    <property type="project" value="UniProtKB-SubCell"/>
</dbReference>
<evidence type="ECO:0000256" key="8">
    <source>
        <dbReference type="ARBA" id="ARBA00023288"/>
    </source>
</evidence>
<evidence type="ECO:0000256" key="1">
    <source>
        <dbReference type="ARBA" id="ARBA00004589"/>
    </source>
</evidence>
<evidence type="ECO:0000256" key="4">
    <source>
        <dbReference type="ARBA" id="ARBA00022525"/>
    </source>
</evidence>
<proteinExistence type="inferred from homology"/>
<gene>
    <name evidence="11" type="ORF">K431DRAFT_259611</name>
</gene>
<comment type="caution">
    <text evidence="11">The sequence shown here is derived from an EMBL/GenBank/DDBJ whole genome shotgun (WGS) entry which is preliminary data.</text>
</comment>
<accession>A0A9P4UUJ7</accession>
<keyword evidence="5" id="KW-0325">Glycoprotein</keyword>
<keyword evidence="5" id="KW-0472">Membrane</keyword>
<dbReference type="EMBL" id="MU003766">
    <property type="protein sequence ID" value="KAF2725866.1"/>
    <property type="molecule type" value="Genomic_DNA"/>
</dbReference>
<organism evidence="11 12">
    <name type="scientific">Polychaeton citri CBS 116435</name>
    <dbReference type="NCBI Taxonomy" id="1314669"/>
    <lineage>
        <taxon>Eukaryota</taxon>
        <taxon>Fungi</taxon>
        <taxon>Dikarya</taxon>
        <taxon>Ascomycota</taxon>
        <taxon>Pezizomycotina</taxon>
        <taxon>Dothideomycetes</taxon>
        <taxon>Dothideomycetidae</taxon>
        <taxon>Capnodiales</taxon>
        <taxon>Capnodiaceae</taxon>
        <taxon>Polychaeton</taxon>
    </lineage>
</organism>
<evidence type="ECO:0000256" key="7">
    <source>
        <dbReference type="ARBA" id="ARBA00023157"/>
    </source>
</evidence>
<evidence type="ECO:0000313" key="12">
    <source>
        <dbReference type="Proteomes" id="UP000799441"/>
    </source>
</evidence>
<reference evidence="11" key="1">
    <citation type="journal article" date="2020" name="Stud. Mycol.">
        <title>101 Dothideomycetes genomes: a test case for predicting lifestyles and emergence of pathogens.</title>
        <authorList>
            <person name="Haridas S."/>
            <person name="Albert R."/>
            <person name="Binder M."/>
            <person name="Bloem J."/>
            <person name="Labutti K."/>
            <person name="Salamov A."/>
            <person name="Andreopoulos B."/>
            <person name="Baker S."/>
            <person name="Barry K."/>
            <person name="Bills G."/>
            <person name="Bluhm B."/>
            <person name="Cannon C."/>
            <person name="Castanera R."/>
            <person name="Culley D."/>
            <person name="Daum C."/>
            <person name="Ezra D."/>
            <person name="Gonzalez J."/>
            <person name="Henrissat B."/>
            <person name="Kuo A."/>
            <person name="Liang C."/>
            <person name="Lipzen A."/>
            <person name="Lutzoni F."/>
            <person name="Magnuson J."/>
            <person name="Mondo S."/>
            <person name="Nolan M."/>
            <person name="Ohm R."/>
            <person name="Pangilinan J."/>
            <person name="Park H.-J."/>
            <person name="Ramirez L."/>
            <person name="Alfaro M."/>
            <person name="Sun H."/>
            <person name="Tritt A."/>
            <person name="Yoshinaga Y."/>
            <person name="Zwiers L.-H."/>
            <person name="Turgeon B."/>
            <person name="Goodwin S."/>
            <person name="Spatafora J."/>
            <person name="Crous P."/>
            <person name="Grigoriev I."/>
        </authorList>
    </citation>
    <scope>NUCLEOTIDE SEQUENCE</scope>
    <source>
        <strain evidence="11">CBS 116435</strain>
    </source>
</reference>
<comment type="similarity">
    <text evidence="3">Belongs to the RBT5 family.</text>
</comment>
<evidence type="ECO:0000256" key="3">
    <source>
        <dbReference type="ARBA" id="ARBA00010031"/>
    </source>
</evidence>
<dbReference type="AlphaFoldDB" id="A0A9P4UUJ7"/>
<dbReference type="GO" id="GO:0098552">
    <property type="term" value="C:side of membrane"/>
    <property type="evidence" value="ECO:0007669"/>
    <property type="project" value="UniProtKB-KW"/>
</dbReference>
<feature type="signal peptide" evidence="9">
    <location>
        <begin position="1"/>
        <end position="17"/>
    </location>
</feature>
<dbReference type="Pfam" id="PF05730">
    <property type="entry name" value="CFEM"/>
    <property type="match status" value="1"/>
</dbReference>
<keyword evidence="7" id="KW-1015">Disulfide bond</keyword>
<comment type="subcellular location">
    <subcellularLocation>
        <location evidence="1">Membrane</location>
        <topology evidence="1">Lipid-anchor</topology>
        <topology evidence="1">GPI-anchor</topology>
    </subcellularLocation>
    <subcellularLocation>
        <location evidence="2">Secreted</location>
    </subcellularLocation>
</comment>
<feature type="chain" id="PRO_5040330169" description="CFEM domain-containing protein" evidence="9">
    <location>
        <begin position="18"/>
        <end position="150"/>
    </location>
</feature>
<keyword evidence="12" id="KW-1185">Reference proteome</keyword>
<dbReference type="OrthoDB" id="3932980at2759"/>
<evidence type="ECO:0000259" key="10">
    <source>
        <dbReference type="Pfam" id="PF05730"/>
    </source>
</evidence>
<evidence type="ECO:0000256" key="9">
    <source>
        <dbReference type="SAM" id="SignalP"/>
    </source>
</evidence>
<feature type="domain" description="CFEM" evidence="10">
    <location>
        <begin position="45"/>
        <end position="114"/>
    </location>
</feature>
<evidence type="ECO:0000313" key="11">
    <source>
        <dbReference type="EMBL" id="KAF2725866.1"/>
    </source>
</evidence>
<name>A0A9P4UUJ7_9PEZI</name>
<keyword evidence="8" id="KW-0449">Lipoprotein</keyword>
<keyword evidence="4" id="KW-0964">Secreted</keyword>
<evidence type="ECO:0000256" key="2">
    <source>
        <dbReference type="ARBA" id="ARBA00004613"/>
    </source>
</evidence>
<evidence type="ECO:0000256" key="5">
    <source>
        <dbReference type="ARBA" id="ARBA00022622"/>
    </source>
</evidence>
<keyword evidence="6 9" id="KW-0732">Signal</keyword>
<keyword evidence="5" id="KW-0336">GPI-anchor</keyword>
<dbReference type="InterPro" id="IPR008427">
    <property type="entry name" value="Extracellular_membr_CFEM_dom"/>
</dbReference>
<evidence type="ECO:0000256" key="6">
    <source>
        <dbReference type="ARBA" id="ARBA00022729"/>
    </source>
</evidence>
<protein>
    <recommendedName>
        <fullName evidence="10">CFEM domain-containing protein</fullName>
    </recommendedName>
</protein>
<sequence length="150" mass="16669">MKLSLLIVAALPALGRATLTFNVTSARELGKFEYYRCWKTEKLLEKIPSCIHSAQNEANSKDGCDYDDFACHCINYQVFSDIIEPLVFPPSLGGTGNCSLEDLGKARPVISDMCNFFNATQYASYVGCGICTSPQLTLPIIWREHVVKSY</sequence>
<dbReference type="Proteomes" id="UP000799441">
    <property type="component" value="Unassembled WGS sequence"/>
</dbReference>